<dbReference type="InterPro" id="IPR008936">
    <property type="entry name" value="Rho_GTPase_activation_prot"/>
</dbReference>
<keyword evidence="9" id="KW-1185">Reference proteome</keyword>
<dbReference type="Pfam" id="PF00168">
    <property type="entry name" value="C2"/>
    <property type="match status" value="1"/>
</dbReference>
<evidence type="ECO:0000259" key="5">
    <source>
        <dbReference type="PROSITE" id="PS50003"/>
    </source>
</evidence>
<dbReference type="SUPFAM" id="SSF48350">
    <property type="entry name" value="GTPase activation domain, GAP"/>
    <property type="match status" value="1"/>
</dbReference>
<dbReference type="InterPro" id="IPR000008">
    <property type="entry name" value="C2_dom"/>
</dbReference>
<evidence type="ECO:0000256" key="2">
    <source>
        <dbReference type="ARBA" id="ARBA00022553"/>
    </source>
</evidence>
<gene>
    <name evidence="8" type="primary">Rasal2</name>
    <name evidence="8" type="ORF">DYACAS_R03738</name>
</gene>
<feature type="domain" description="C2" evidence="6">
    <location>
        <begin position="232"/>
        <end position="347"/>
    </location>
</feature>
<dbReference type="PANTHER" id="PTHR10194">
    <property type="entry name" value="RAS GTPASE-ACTIVATING PROTEINS"/>
    <property type="match status" value="1"/>
</dbReference>
<accession>A0A7K5V411</accession>
<evidence type="ECO:0000313" key="9">
    <source>
        <dbReference type="Proteomes" id="UP000584415"/>
    </source>
</evidence>
<feature type="compositionally biased region" description="Basic residues" evidence="4">
    <location>
        <begin position="125"/>
        <end position="136"/>
    </location>
</feature>
<name>A0A7K5V411_9CORV</name>
<feature type="compositionally biased region" description="Polar residues" evidence="4">
    <location>
        <begin position="1186"/>
        <end position="1197"/>
    </location>
</feature>
<dbReference type="SUPFAM" id="SSF49562">
    <property type="entry name" value="C2 domain (Calcium/lipid-binding domain, CaLB)"/>
    <property type="match status" value="1"/>
</dbReference>
<evidence type="ECO:0000313" key="8">
    <source>
        <dbReference type="EMBL" id="NWU23638.1"/>
    </source>
</evidence>
<dbReference type="Gene3D" id="2.60.40.150">
    <property type="entry name" value="C2 domain"/>
    <property type="match status" value="1"/>
</dbReference>
<dbReference type="PANTHER" id="PTHR10194:SF52">
    <property type="entry name" value="RAS GTPASE-ACTIVATING PROTEIN NGAP"/>
    <property type="match status" value="1"/>
</dbReference>
<feature type="domain" description="PH" evidence="5">
    <location>
        <begin position="22"/>
        <end position="238"/>
    </location>
</feature>
<dbReference type="FunFam" id="2.60.40.150:FF:000010">
    <property type="entry name" value="Ras GTPase-activating protein nGAP isoform 2"/>
    <property type="match status" value="1"/>
</dbReference>
<evidence type="ECO:0000256" key="1">
    <source>
        <dbReference type="ARBA" id="ARBA00022468"/>
    </source>
</evidence>
<comment type="caution">
    <text evidence="8">The sequence shown here is derived from an EMBL/GenBank/DDBJ whole genome shotgun (WGS) entry which is preliminary data.</text>
</comment>
<dbReference type="CDD" id="cd04013">
    <property type="entry name" value="C2_SynGAP_like"/>
    <property type="match status" value="1"/>
</dbReference>
<keyword evidence="2" id="KW-0597">Phosphoprotein</keyword>
<dbReference type="SMART" id="SM00233">
    <property type="entry name" value="PH"/>
    <property type="match status" value="1"/>
</dbReference>
<dbReference type="PROSITE" id="PS50003">
    <property type="entry name" value="PH_DOMAIN"/>
    <property type="match status" value="1"/>
</dbReference>
<feature type="compositionally biased region" description="Basic and acidic residues" evidence="4">
    <location>
        <begin position="889"/>
        <end position="898"/>
    </location>
</feature>
<dbReference type="EMBL" id="VYXC01004913">
    <property type="protein sequence ID" value="NWU23638.1"/>
    <property type="molecule type" value="Genomic_DNA"/>
</dbReference>
<dbReference type="InterPro" id="IPR039360">
    <property type="entry name" value="Ras_GTPase"/>
</dbReference>
<feature type="compositionally biased region" description="Basic and acidic residues" evidence="4">
    <location>
        <begin position="906"/>
        <end position="925"/>
    </location>
</feature>
<feature type="coiled-coil region" evidence="3">
    <location>
        <begin position="1041"/>
        <end position="1114"/>
    </location>
</feature>
<reference evidence="8 9" key="1">
    <citation type="submission" date="2019-09" db="EMBL/GenBank/DDBJ databases">
        <title>Bird 10,000 Genomes (B10K) Project - Family phase.</title>
        <authorList>
            <person name="Zhang G."/>
        </authorList>
    </citation>
    <scope>NUCLEOTIDE SEQUENCE [LARGE SCALE GENOMIC DNA]</scope>
    <source>
        <strain evidence="8">B10K-DU-001-71</strain>
        <tissue evidence="8">Muscle</tissue>
    </source>
</reference>
<dbReference type="Gene3D" id="1.10.506.10">
    <property type="entry name" value="GTPase Activation - p120gap, domain 1"/>
    <property type="match status" value="2"/>
</dbReference>
<feature type="compositionally biased region" description="Basic and acidic residues" evidence="4">
    <location>
        <begin position="154"/>
        <end position="171"/>
    </location>
</feature>
<evidence type="ECO:0000256" key="3">
    <source>
        <dbReference type="SAM" id="Coils"/>
    </source>
</evidence>
<dbReference type="FunFam" id="1.10.506.10:FF:000001">
    <property type="entry name" value="Ras GTPase-activating protein nGAP isoform 2"/>
    <property type="match status" value="1"/>
</dbReference>
<evidence type="ECO:0000259" key="7">
    <source>
        <dbReference type="PROSITE" id="PS50018"/>
    </source>
</evidence>
<dbReference type="Pfam" id="PF25321">
    <property type="entry name" value="PH_RASGAP"/>
    <property type="match status" value="1"/>
</dbReference>
<keyword evidence="1" id="KW-0343">GTPase activation</keyword>
<dbReference type="SUPFAM" id="SSF50729">
    <property type="entry name" value="PH domain-like"/>
    <property type="match status" value="1"/>
</dbReference>
<feature type="region of interest" description="Disordered" evidence="4">
    <location>
        <begin position="1178"/>
        <end position="1197"/>
    </location>
</feature>
<keyword evidence="3" id="KW-0175">Coiled coil</keyword>
<dbReference type="AlphaFoldDB" id="A0A7K5V411"/>
<feature type="region of interest" description="Disordered" evidence="4">
    <location>
        <begin position="41"/>
        <end position="175"/>
    </location>
</feature>
<feature type="non-terminal residue" evidence="8">
    <location>
        <position position="1197"/>
    </location>
</feature>
<dbReference type="Pfam" id="PF00616">
    <property type="entry name" value="RasGAP"/>
    <property type="match status" value="1"/>
</dbReference>
<organism evidence="8 9">
    <name type="scientific">Platysteira castanea</name>
    <dbReference type="NCBI Taxonomy" id="1160851"/>
    <lineage>
        <taxon>Eukaryota</taxon>
        <taxon>Metazoa</taxon>
        <taxon>Chordata</taxon>
        <taxon>Craniata</taxon>
        <taxon>Vertebrata</taxon>
        <taxon>Euteleostomi</taxon>
        <taxon>Archelosauria</taxon>
        <taxon>Archosauria</taxon>
        <taxon>Dinosauria</taxon>
        <taxon>Saurischia</taxon>
        <taxon>Theropoda</taxon>
        <taxon>Coelurosauria</taxon>
        <taxon>Aves</taxon>
        <taxon>Neognathae</taxon>
        <taxon>Neoaves</taxon>
        <taxon>Telluraves</taxon>
        <taxon>Australaves</taxon>
        <taxon>Passeriformes</taxon>
        <taxon>Corvoidea</taxon>
        <taxon>Platysteiridae</taxon>
        <taxon>Platysteira</taxon>
    </lineage>
</organism>
<feature type="compositionally biased region" description="Basic residues" evidence="4">
    <location>
        <begin position="1004"/>
        <end position="1013"/>
    </location>
</feature>
<feature type="region of interest" description="Disordered" evidence="4">
    <location>
        <begin position="975"/>
        <end position="1019"/>
    </location>
</feature>
<feature type="region of interest" description="Disordered" evidence="4">
    <location>
        <begin position="702"/>
        <end position="745"/>
    </location>
</feature>
<dbReference type="SMART" id="SM00323">
    <property type="entry name" value="RasGAP"/>
    <property type="match status" value="1"/>
</dbReference>
<dbReference type="InterPro" id="IPR001936">
    <property type="entry name" value="RasGAP_dom"/>
</dbReference>
<dbReference type="PROSITE" id="PS50018">
    <property type="entry name" value="RAS_GTPASE_ACTIV_2"/>
    <property type="match status" value="1"/>
</dbReference>
<feature type="region of interest" description="Disordered" evidence="4">
    <location>
        <begin position="855"/>
        <end position="940"/>
    </location>
</feature>
<feature type="compositionally biased region" description="Polar residues" evidence="4">
    <location>
        <begin position="855"/>
        <end position="865"/>
    </location>
</feature>
<dbReference type="GO" id="GO:0005096">
    <property type="term" value="F:GTPase activator activity"/>
    <property type="evidence" value="ECO:0007669"/>
    <property type="project" value="UniProtKB-KW"/>
</dbReference>
<dbReference type="SMART" id="SM00239">
    <property type="entry name" value="C2"/>
    <property type="match status" value="1"/>
</dbReference>
<evidence type="ECO:0000259" key="6">
    <source>
        <dbReference type="PROSITE" id="PS50004"/>
    </source>
</evidence>
<evidence type="ECO:0000256" key="4">
    <source>
        <dbReference type="SAM" id="MobiDB-lite"/>
    </source>
</evidence>
<dbReference type="CDD" id="cd05136">
    <property type="entry name" value="RasGAP_DAB2IP"/>
    <property type="match status" value="1"/>
</dbReference>
<feature type="non-terminal residue" evidence="8">
    <location>
        <position position="1"/>
    </location>
</feature>
<dbReference type="PROSITE" id="PS50004">
    <property type="entry name" value="C2"/>
    <property type="match status" value="1"/>
</dbReference>
<dbReference type="PROSITE" id="PS00509">
    <property type="entry name" value="RAS_GTPASE_ACTIV_1"/>
    <property type="match status" value="1"/>
</dbReference>
<protein>
    <submittedName>
        <fullName evidence="8">NGAP protein</fullName>
    </submittedName>
</protein>
<feature type="domain" description="Ras-GAP" evidence="7">
    <location>
        <begin position="407"/>
        <end position="599"/>
    </location>
</feature>
<dbReference type="InterPro" id="IPR001849">
    <property type="entry name" value="PH_domain"/>
</dbReference>
<dbReference type="InterPro" id="IPR023152">
    <property type="entry name" value="RasGAP_CS"/>
</dbReference>
<dbReference type="InterPro" id="IPR021887">
    <property type="entry name" value="DAB2P_C"/>
</dbReference>
<sequence length="1197" mass="134775">DVKGPPTHRLSCGQSPYTEMTTWERKYCILTDSQLVLLNREKEAPPEAVPEPQDAGRGRSLRRTVSVPSEGQFPEYPAEGAAQLEVPAERSPRRRSISGTGTSEKPDSMDVPNTSPFRVPGFFSKRLKGSIKRTKSQSKLDRNISFRLPSPNSSEDRPRELPKLKESRSHESLLNQTSTVETLDFSAEEAVFVKPLHSSILGRDFCFEVTYSKGSKCFSCSSAAERDWWMENIRRLSQPMKDNSRRAENVLRLWIIEAKDLTSKKKYFCEVCLDDTLFARTTSKANADNIFWGEHFEFYSLPQIQSVTVHIYKDAEKKKKKDKNNYVGLVNIPTASVTGRQFVEKWYPVSTPTASKGKAGGPSIRIKSRYQTINILPMEQYKEFGEYVTSNYALLCSVLEPVISVKNKEEMASALVHILQSTGRAKDFLTDLVMAEVDRCAEHDALIFRENTLATKAIEEYLKLVGQKYLQDALGEFIKAVYESDENCEADPSRCLQSELADHQCNLKMCCELVFCKIINSYCVFPRELKEVFASWKQQCLSRGKQDIPERLISASLFLRFLCPAIMSPSLFNLTQEYPDEQTSRTLTLIAKVIQNLANFTKFGIKEEYMAFMNEFLEHEWGGMQRFLRELSNPDSISNMPGYDGYIDVGKELSVLHSLLWDVVSQLDKATVAKLGPLPRILADITKSLSSPTPTQQQLKRFGEHSSSPNVAGSVSSGLQKITEDPTDGDVNKMKSPTQENVGGHFRGKTSLLVQQASTQSMTCSDKDEKVSVLPNGRSISLMDLQDPHTAHSDSASMMHDVPLRLAGSQLSVTQVASIKQLWDAQSAPQSAPQVRRPLHPAWNQQGSLRPLSFQNPVYQLNNPSPAAAKASEDSSPENLSSASFRSRSNSEDFKPNERSNSSLEDSGKRSSQSEDLAQRPDKHVPVVLPCQNSSSQAQIRRMEQAVLGTRAKTLHSRAHSSSLRSAGSVFGASGAAGLEPVQNGHRSRHQSSSSRESPVPKVRAVHRHRKHQVQTPVDSATLSPVERTAAWVFNNGQYESLDEAKHAEKYEQEIAKLKEQLHVSSRRLEEYERRLLVQEQQMQKLLQEYKSRLEDSEDRLRRQQEEKDSQMKSIISRLMAVEEELKKDHAEMQAVIDAKQKIIEAQEKRIAFLDSANTRLMGALTQVKERYTMHIRNGNPPKLSITENGEFKNSSF</sequence>
<dbReference type="InterPro" id="IPR035892">
    <property type="entry name" value="C2_domain_sf"/>
</dbReference>
<dbReference type="InterPro" id="IPR057606">
    <property type="entry name" value="SynGAP1-like_PH"/>
</dbReference>
<feature type="compositionally biased region" description="Low complexity" evidence="4">
    <location>
        <begin position="706"/>
        <end position="718"/>
    </location>
</feature>
<proteinExistence type="predicted"/>
<dbReference type="Pfam" id="PF12004">
    <property type="entry name" value="DAB2P_C"/>
    <property type="match status" value="1"/>
</dbReference>
<dbReference type="Proteomes" id="UP000584415">
    <property type="component" value="Unassembled WGS sequence"/>
</dbReference>